<dbReference type="InterPro" id="IPR000601">
    <property type="entry name" value="PKD_dom"/>
</dbReference>
<sequence>MKNKLKIITTFHRSISMSLMVLTLFLMSSCDPSLSGLEYDLPETNSKADENPPEANFLISVTKNYLAYTFANSSTSSTDYIWDYGDGNTSTGVDGSNTFPGEGTYVVTLTATDKLGVSSTKSVEVIVVMPPVSDKLLPIIQEPGFDLGDANGAPDGDSRLAWTAPSTMDKIGTNNPLIAITSTNLSEPWAAKIDVDSDRFGYQELSEMSPNTDYVLTFWYRFNDKTADQTDGSLRVSMIKPITLYSELATNTVASITINGSADNEKTWTKGTLEFNSGTTTTLVIFFDNEVEEIALDNFDLAIK</sequence>
<evidence type="ECO:0000256" key="1">
    <source>
        <dbReference type="SAM" id="SignalP"/>
    </source>
</evidence>
<dbReference type="InterPro" id="IPR013783">
    <property type="entry name" value="Ig-like_fold"/>
</dbReference>
<dbReference type="KEGG" id="mlil:QLS71_014295"/>
<dbReference type="EMBL" id="CP155618">
    <property type="protein sequence ID" value="XBL13483.1"/>
    <property type="molecule type" value="Genomic_DNA"/>
</dbReference>
<reference evidence="3" key="1">
    <citation type="submission" date="2024-04" db="EMBL/GenBank/DDBJ databases">
        <title>Mariniflexile litorale, isolated from the shallow sediments of the Sea of Japan.</title>
        <authorList>
            <person name="Romanenko L."/>
            <person name="Isaeva M."/>
        </authorList>
    </citation>
    <scope>NUCLEOTIDE SEQUENCE [LARGE SCALE GENOMIC DNA]</scope>
    <source>
        <strain evidence="3">KMM 9835</strain>
    </source>
</reference>
<proteinExistence type="predicted"/>
<evidence type="ECO:0000313" key="3">
    <source>
        <dbReference type="EMBL" id="XBL13483.1"/>
    </source>
</evidence>
<dbReference type="RefSeq" id="WP_308993332.1">
    <property type="nucleotide sequence ID" value="NZ_CP155618.1"/>
</dbReference>
<dbReference type="SUPFAM" id="SSF49299">
    <property type="entry name" value="PKD domain"/>
    <property type="match status" value="1"/>
</dbReference>
<dbReference type="InterPro" id="IPR022409">
    <property type="entry name" value="PKD/Chitinase_dom"/>
</dbReference>
<feature type="signal peptide" evidence="1">
    <location>
        <begin position="1"/>
        <end position="28"/>
    </location>
</feature>
<organism evidence="3 4">
    <name type="scientific">Mariniflexile litorale</name>
    <dbReference type="NCBI Taxonomy" id="3045158"/>
    <lineage>
        <taxon>Bacteria</taxon>
        <taxon>Pseudomonadati</taxon>
        <taxon>Bacteroidota</taxon>
        <taxon>Flavobacteriia</taxon>
        <taxon>Flavobacteriales</taxon>
        <taxon>Flavobacteriaceae</taxon>
        <taxon>Mariniflexile</taxon>
    </lineage>
</organism>
<evidence type="ECO:0000259" key="2">
    <source>
        <dbReference type="PROSITE" id="PS50093"/>
    </source>
</evidence>
<keyword evidence="1" id="KW-0732">Signal</keyword>
<dbReference type="PROSITE" id="PS50093">
    <property type="entry name" value="PKD"/>
    <property type="match status" value="1"/>
</dbReference>
<accession>A0AAU7ECV8</accession>
<feature type="chain" id="PRO_5043941286" evidence="1">
    <location>
        <begin position="29"/>
        <end position="304"/>
    </location>
</feature>
<name>A0AAU7ECV8_9FLAO</name>
<gene>
    <name evidence="3" type="ORF">QLS71_014295</name>
</gene>
<feature type="domain" description="PKD" evidence="2">
    <location>
        <begin position="71"/>
        <end position="132"/>
    </location>
</feature>
<evidence type="ECO:0000313" key="4">
    <source>
        <dbReference type="Proteomes" id="UP001224325"/>
    </source>
</evidence>
<keyword evidence="4" id="KW-1185">Reference proteome</keyword>
<dbReference type="Gene3D" id="2.60.40.10">
    <property type="entry name" value="Immunoglobulins"/>
    <property type="match status" value="1"/>
</dbReference>
<protein>
    <submittedName>
        <fullName evidence="3">PKD domain-containing protein</fullName>
    </submittedName>
</protein>
<dbReference type="SMART" id="SM00089">
    <property type="entry name" value="PKD"/>
    <property type="match status" value="1"/>
</dbReference>
<dbReference type="Gene3D" id="2.60.120.260">
    <property type="entry name" value="Galactose-binding domain-like"/>
    <property type="match status" value="1"/>
</dbReference>
<dbReference type="AlphaFoldDB" id="A0AAU7ECV8"/>
<dbReference type="Pfam" id="PF18911">
    <property type="entry name" value="PKD_4"/>
    <property type="match status" value="1"/>
</dbReference>
<dbReference type="Proteomes" id="UP001224325">
    <property type="component" value="Chromosome"/>
</dbReference>
<dbReference type="PROSITE" id="PS51257">
    <property type="entry name" value="PROKAR_LIPOPROTEIN"/>
    <property type="match status" value="1"/>
</dbReference>
<dbReference type="CDD" id="cd00146">
    <property type="entry name" value="PKD"/>
    <property type="match status" value="1"/>
</dbReference>
<dbReference type="InterPro" id="IPR035986">
    <property type="entry name" value="PKD_dom_sf"/>
</dbReference>